<reference evidence="2 3" key="1">
    <citation type="submission" date="2019-03" db="EMBL/GenBank/DDBJ databases">
        <title>Draft Genome Sequence of Desulfosporosinus fructosivorans Strain 63.6F, Isolated from Marine Sediment in the Baltic Sea.</title>
        <authorList>
            <person name="Hausmann B."/>
            <person name="Vandieken V."/>
            <person name="Pjevac P."/>
            <person name="Schreck K."/>
            <person name="Herbold C.W."/>
            <person name="Loy A."/>
        </authorList>
    </citation>
    <scope>NUCLEOTIDE SEQUENCE [LARGE SCALE GENOMIC DNA]</scope>
    <source>
        <strain evidence="2 3">63.6F</strain>
    </source>
</reference>
<accession>A0A4Z0R2C0</accession>
<gene>
    <name evidence="2" type="ORF">E4K67_20300</name>
</gene>
<dbReference type="EMBL" id="SPQQ01000008">
    <property type="protein sequence ID" value="TGE36283.1"/>
    <property type="molecule type" value="Genomic_DNA"/>
</dbReference>
<evidence type="ECO:0000313" key="2">
    <source>
        <dbReference type="EMBL" id="TGE36283.1"/>
    </source>
</evidence>
<dbReference type="OrthoDB" id="3078700at2"/>
<comment type="caution">
    <text evidence="2">The sequence shown here is derived from an EMBL/GenBank/DDBJ whole genome shotgun (WGS) entry which is preliminary data.</text>
</comment>
<dbReference type="RefSeq" id="WP_135550064.1">
    <property type="nucleotide sequence ID" value="NZ_SPQQ01000008.1"/>
</dbReference>
<feature type="transmembrane region" description="Helical" evidence="1">
    <location>
        <begin position="37"/>
        <end position="56"/>
    </location>
</feature>
<organism evidence="2 3">
    <name type="scientific">Desulfosporosinus fructosivorans</name>
    <dbReference type="NCBI Taxonomy" id="2018669"/>
    <lineage>
        <taxon>Bacteria</taxon>
        <taxon>Bacillati</taxon>
        <taxon>Bacillota</taxon>
        <taxon>Clostridia</taxon>
        <taxon>Eubacteriales</taxon>
        <taxon>Desulfitobacteriaceae</taxon>
        <taxon>Desulfosporosinus</taxon>
    </lineage>
</organism>
<dbReference type="AlphaFoldDB" id="A0A4Z0R2C0"/>
<dbReference type="Proteomes" id="UP000298460">
    <property type="component" value="Unassembled WGS sequence"/>
</dbReference>
<evidence type="ECO:0000313" key="3">
    <source>
        <dbReference type="Proteomes" id="UP000298460"/>
    </source>
</evidence>
<keyword evidence="1" id="KW-1133">Transmembrane helix</keyword>
<feature type="transmembrane region" description="Helical" evidence="1">
    <location>
        <begin position="62"/>
        <end position="80"/>
    </location>
</feature>
<keyword evidence="1" id="KW-0472">Membrane</keyword>
<keyword evidence="1" id="KW-0812">Transmembrane</keyword>
<proteinExistence type="predicted"/>
<protein>
    <submittedName>
        <fullName evidence="2">Uncharacterized protein</fullName>
    </submittedName>
</protein>
<feature type="transmembrane region" description="Helical" evidence="1">
    <location>
        <begin position="14"/>
        <end position="32"/>
    </location>
</feature>
<sequence>MKTKTWITEEWSKGAILCSILSVLFTIGYDLIKSKPIFSTIWLVIKGVWNFIIYTLNFNLKVWWVIVGIIITIVIIYFVVNFKQEVVKPDFLGYKVDKFKRWKWTWDYRWNKLEDTWRISNLTPHCPRCDTPLIEYSMGLRFDCPRCDFNAEYDECDEPHKIERLISDNINQR</sequence>
<keyword evidence="3" id="KW-1185">Reference proteome</keyword>
<name>A0A4Z0R2C0_9FIRM</name>
<evidence type="ECO:0000256" key="1">
    <source>
        <dbReference type="SAM" id="Phobius"/>
    </source>
</evidence>